<dbReference type="KEGG" id="pacs:FAZ98_28280"/>
<keyword evidence="2" id="KW-1185">Reference proteome</keyword>
<evidence type="ECO:0000313" key="2">
    <source>
        <dbReference type="Proteomes" id="UP000433577"/>
    </source>
</evidence>
<evidence type="ECO:0000313" key="1">
    <source>
        <dbReference type="EMBL" id="QGZ65640.1"/>
    </source>
</evidence>
<dbReference type="EMBL" id="CP046915">
    <property type="protein sequence ID" value="QGZ65640.1"/>
    <property type="molecule type" value="Genomic_DNA"/>
</dbReference>
<dbReference type="AlphaFoldDB" id="A0A7Z2GPN9"/>
<name>A0A7Z2GPN9_9BURK</name>
<sequence>MKAIQGVTLLLAVLVLISCTRGSGVFSLSPVFSTFAPVRASEVGRCIKANWKLSARDFRVVASGGTIRISAVSYFKGVPVGARLQRRSNGTSIEYFERRAAPARYLSDVQRCIRSSMTASAGPGNAPAERAADD</sequence>
<protein>
    <recommendedName>
        <fullName evidence="3">Lipoprotein</fullName>
    </recommendedName>
</protein>
<reference evidence="1 2" key="1">
    <citation type="submission" date="2019-12" db="EMBL/GenBank/DDBJ databases">
        <title>Paraburkholderia acidiphila 7Q-K02 sp. nov and Paraburkholderia acidisoli DHF22 sp. nov., two strains isolated from forest soil.</title>
        <authorList>
            <person name="Gao Z."/>
            <person name="Qiu L."/>
        </authorList>
    </citation>
    <scope>NUCLEOTIDE SEQUENCE [LARGE SCALE GENOMIC DNA]</scope>
    <source>
        <strain evidence="1 2">DHF22</strain>
    </source>
</reference>
<evidence type="ECO:0008006" key="3">
    <source>
        <dbReference type="Google" id="ProtNLM"/>
    </source>
</evidence>
<proteinExistence type="predicted"/>
<accession>A0A7Z2GPN9</accession>
<dbReference type="RefSeq" id="WP_158956283.1">
    <property type="nucleotide sequence ID" value="NZ_CP046915.1"/>
</dbReference>
<dbReference type="Proteomes" id="UP000433577">
    <property type="component" value="Chromosome 3"/>
</dbReference>
<organism evidence="1 2">
    <name type="scientific">Paraburkholderia acidisoli</name>
    <dbReference type="NCBI Taxonomy" id="2571748"/>
    <lineage>
        <taxon>Bacteria</taxon>
        <taxon>Pseudomonadati</taxon>
        <taxon>Pseudomonadota</taxon>
        <taxon>Betaproteobacteria</taxon>
        <taxon>Burkholderiales</taxon>
        <taxon>Burkholderiaceae</taxon>
        <taxon>Paraburkholderia</taxon>
    </lineage>
</organism>
<dbReference type="OrthoDB" id="9097002at2"/>
<dbReference type="PROSITE" id="PS51257">
    <property type="entry name" value="PROKAR_LIPOPROTEIN"/>
    <property type="match status" value="1"/>
</dbReference>
<gene>
    <name evidence="1" type="ORF">FAZ98_28280</name>
</gene>